<dbReference type="Pfam" id="PF02674">
    <property type="entry name" value="Colicin_V"/>
    <property type="match status" value="1"/>
</dbReference>
<keyword evidence="4 5" id="KW-0472">Membrane</keyword>
<dbReference type="EMBL" id="JACBZD010000001">
    <property type="protein sequence ID" value="NYI05607.1"/>
    <property type="molecule type" value="Genomic_DNA"/>
</dbReference>
<feature type="transmembrane region" description="Helical" evidence="5">
    <location>
        <begin position="100"/>
        <end position="124"/>
    </location>
</feature>
<evidence type="ECO:0000256" key="4">
    <source>
        <dbReference type="ARBA" id="ARBA00023136"/>
    </source>
</evidence>
<dbReference type="GO" id="GO:0009403">
    <property type="term" value="P:toxin biosynthetic process"/>
    <property type="evidence" value="ECO:0007669"/>
    <property type="project" value="InterPro"/>
</dbReference>
<name>A0A852ZVE6_9ACTN</name>
<evidence type="ECO:0000313" key="6">
    <source>
        <dbReference type="EMBL" id="NYI05607.1"/>
    </source>
</evidence>
<evidence type="ECO:0000256" key="1">
    <source>
        <dbReference type="ARBA" id="ARBA00004141"/>
    </source>
</evidence>
<dbReference type="Pfam" id="PF13365">
    <property type="entry name" value="Trypsin_2"/>
    <property type="match status" value="1"/>
</dbReference>
<dbReference type="PRINTS" id="PR00834">
    <property type="entry name" value="PROTEASES2C"/>
</dbReference>
<dbReference type="GO" id="GO:0006508">
    <property type="term" value="P:proteolysis"/>
    <property type="evidence" value="ECO:0007669"/>
    <property type="project" value="UniProtKB-KW"/>
</dbReference>
<keyword evidence="2 5" id="KW-0812">Transmembrane</keyword>
<dbReference type="InterPro" id="IPR047680">
    <property type="entry name" value="MarP-like"/>
</dbReference>
<dbReference type="InterPro" id="IPR001940">
    <property type="entry name" value="Peptidase_S1C"/>
</dbReference>
<keyword evidence="6" id="KW-0645">Protease</keyword>
<keyword evidence="3 5" id="KW-1133">Transmembrane helix</keyword>
<keyword evidence="7" id="KW-1185">Reference proteome</keyword>
<keyword evidence="6" id="KW-0378">Hydrolase</keyword>
<evidence type="ECO:0000256" key="2">
    <source>
        <dbReference type="ARBA" id="ARBA00022692"/>
    </source>
</evidence>
<dbReference type="PANTHER" id="PTHR43019:SF23">
    <property type="entry name" value="PROTEASE DO-LIKE 5, CHLOROPLASTIC"/>
    <property type="match status" value="1"/>
</dbReference>
<comment type="caution">
    <text evidence="6">The sequence shown here is derived from an EMBL/GenBank/DDBJ whole genome shotgun (WGS) entry which is preliminary data.</text>
</comment>
<dbReference type="Proteomes" id="UP000567795">
    <property type="component" value="Unassembled WGS sequence"/>
</dbReference>
<dbReference type="RefSeq" id="WP_179814316.1">
    <property type="nucleotide sequence ID" value="NZ_JACBZD010000001.1"/>
</dbReference>
<sequence>MNVLDALLIIAALWFAYVGYGQGFVVAATSVIGFLLGGWVAIQVLPMLFDPGEAGTLSSLLAVLGVLVVACVGQAAMTQLGSRLSSRLVRSGATKVVDSVGGAAVNVVALLLVAWMVGAPLAAASLPTVSREVRGSATMGTLQDVMPAQVDGWFDDFESLLARNGFPPLFDPFTPEQVTDVPPPDATLVASPAVEEARGSIVKVVGTAPSCGKVLEGTGFVFAPGRVMTNAHVVGGVDEPTVQIGGEGRLWDATVVIFDWQRDVAVLNVPGLDVPPLEFVEGAESGDDAIVAGFPENGAFDVRAARLRDRLEVRGPDIYQRGDVTREVYSLYALVRQGNSGGPLLSPEGDVYGVIFAKSLDRDDTGYALTIDEIRDVIELGRTAEQPVDTDACAM</sequence>
<feature type="transmembrane region" description="Helical" evidence="5">
    <location>
        <begin position="31"/>
        <end position="49"/>
    </location>
</feature>
<gene>
    <name evidence="6" type="ORF">FHU37_002550</name>
</gene>
<evidence type="ECO:0000313" key="7">
    <source>
        <dbReference type="Proteomes" id="UP000567795"/>
    </source>
</evidence>
<feature type="transmembrane region" description="Helical" evidence="5">
    <location>
        <begin position="61"/>
        <end position="80"/>
    </location>
</feature>
<dbReference type="Gene3D" id="2.40.10.10">
    <property type="entry name" value="Trypsin-like serine proteases"/>
    <property type="match status" value="2"/>
</dbReference>
<dbReference type="PANTHER" id="PTHR43019">
    <property type="entry name" value="SERINE ENDOPROTEASE DEGS"/>
    <property type="match status" value="1"/>
</dbReference>
<proteinExistence type="predicted"/>
<dbReference type="AlphaFoldDB" id="A0A852ZVE6"/>
<dbReference type="InterPro" id="IPR043504">
    <property type="entry name" value="Peptidase_S1_PA_chymotrypsin"/>
</dbReference>
<dbReference type="InterPro" id="IPR003825">
    <property type="entry name" value="Colicin-V_CvpA"/>
</dbReference>
<dbReference type="GO" id="GO:0016020">
    <property type="term" value="C:membrane"/>
    <property type="evidence" value="ECO:0007669"/>
    <property type="project" value="UniProtKB-SubCell"/>
</dbReference>
<dbReference type="NCBIfam" id="NF033740">
    <property type="entry name" value="MarP_fam_protase"/>
    <property type="match status" value="1"/>
</dbReference>
<dbReference type="SUPFAM" id="SSF50494">
    <property type="entry name" value="Trypsin-like serine proteases"/>
    <property type="match status" value="1"/>
</dbReference>
<organism evidence="6 7">
    <name type="scientific">Allostreptomyces psammosilenae</name>
    <dbReference type="NCBI Taxonomy" id="1892865"/>
    <lineage>
        <taxon>Bacteria</taxon>
        <taxon>Bacillati</taxon>
        <taxon>Actinomycetota</taxon>
        <taxon>Actinomycetes</taxon>
        <taxon>Kitasatosporales</taxon>
        <taxon>Streptomycetaceae</taxon>
        <taxon>Allostreptomyces</taxon>
    </lineage>
</organism>
<protein>
    <submittedName>
        <fullName evidence="6">S1-C subfamily serine protease</fullName>
    </submittedName>
</protein>
<accession>A0A852ZVE6</accession>
<evidence type="ECO:0000256" key="3">
    <source>
        <dbReference type="ARBA" id="ARBA00022989"/>
    </source>
</evidence>
<dbReference type="GO" id="GO:0004252">
    <property type="term" value="F:serine-type endopeptidase activity"/>
    <property type="evidence" value="ECO:0007669"/>
    <property type="project" value="InterPro"/>
</dbReference>
<comment type="subcellular location">
    <subcellularLocation>
        <location evidence="1">Membrane</location>
        <topology evidence="1">Multi-pass membrane protein</topology>
    </subcellularLocation>
</comment>
<dbReference type="InterPro" id="IPR009003">
    <property type="entry name" value="Peptidase_S1_PA"/>
</dbReference>
<reference evidence="6 7" key="1">
    <citation type="submission" date="2020-07" db="EMBL/GenBank/DDBJ databases">
        <title>Sequencing the genomes of 1000 actinobacteria strains.</title>
        <authorList>
            <person name="Klenk H.-P."/>
        </authorList>
    </citation>
    <scope>NUCLEOTIDE SEQUENCE [LARGE SCALE GENOMIC DNA]</scope>
    <source>
        <strain evidence="6 7">DSM 42178</strain>
    </source>
</reference>
<evidence type="ECO:0000256" key="5">
    <source>
        <dbReference type="SAM" id="Phobius"/>
    </source>
</evidence>